<dbReference type="EC" id="6.3.4.20" evidence="9 11"/>
<comment type="pathway">
    <text evidence="1 11">Purine metabolism; 7-cyano-7-deazaguanine biosynthesis.</text>
</comment>
<dbReference type="PANTHER" id="PTHR42914">
    <property type="entry name" value="7-CYANO-7-DEAZAGUANINE SYNTHASE"/>
    <property type="match status" value="1"/>
</dbReference>
<dbReference type="Pfam" id="PF06508">
    <property type="entry name" value="QueC"/>
    <property type="match status" value="1"/>
</dbReference>
<evidence type="ECO:0000256" key="1">
    <source>
        <dbReference type="ARBA" id="ARBA00005061"/>
    </source>
</evidence>
<evidence type="ECO:0000256" key="10">
    <source>
        <dbReference type="ARBA" id="ARBA00047890"/>
    </source>
</evidence>
<protein>
    <recommendedName>
        <fullName evidence="9 11">7-cyano-7-deazaguanine synthase</fullName>
        <ecNumber evidence="9 11">6.3.4.20</ecNumber>
    </recommendedName>
    <alternativeName>
        <fullName evidence="11">7-cyano-7-carbaguanine synthase</fullName>
    </alternativeName>
    <alternativeName>
        <fullName evidence="11">PreQ(0) synthase</fullName>
    </alternativeName>
    <alternativeName>
        <fullName evidence="11">Queuosine biosynthesis protein QueC</fullName>
    </alternativeName>
</protein>
<gene>
    <name evidence="11 12" type="primary">queC</name>
    <name evidence="12" type="ORF">ENF32_02805</name>
</gene>
<comment type="catalytic activity">
    <reaction evidence="10 11">
        <text>7-carboxy-7-carbaguanine + NH4(+) + 2 ATP = 7-cyano-7-carbaguanine + 2 AMP + 2 diphosphate + 2 H(+)</text>
        <dbReference type="Rhea" id="RHEA:27982"/>
        <dbReference type="ChEBI" id="CHEBI:15378"/>
        <dbReference type="ChEBI" id="CHEBI:28938"/>
        <dbReference type="ChEBI" id="CHEBI:30616"/>
        <dbReference type="ChEBI" id="CHEBI:33019"/>
        <dbReference type="ChEBI" id="CHEBI:45075"/>
        <dbReference type="ChEBI" id="CHEBI:61036"/>
        <dbReference type="ChEBI" id="CHEBI:456215"/>
        <dbReference type="EC" id="6.3.4.20"/>
    </reaction>
</comment>
<evidence type="ECO:0000256" key="9">
    <source>
        <dbReference type="ARBA" id="ARBA00039149"/>
    </source>
</evidence>
<keyword evidence="4 11" id="KW-0547">Nucleotide-binding</keyword>
<accession>A0A7C0U6G3</accession>
<comment type="function">
    <text evidence="11">Catalyzes the ATP-dependent conversion of 7-carboxy-7-deazaguanine (CDG) to 7-cyano-7-deazaguanine (preQ(0)).</text>
</comment>
<dbReference type="CDD" id="cd01995">
    <property type="entry name" value="QueC-like"/>
    <property type="match status" value="1"/>
</dbReference>
<comment type="caution">
    <text evidence="12">The sequence shown here is derived from an EMBL/GenBank/DDBJ whole genome shotgun (WGS) entry which is preliminary data.</text>
</comment>
<evidence type="ECO:0000256" key="7">
    <source>
        <dbReference type="ARBA" id="ARBA00022840"/>
    </source>
</evidence>
<sequence>MKRALVVFSGGLDSTTALYWAREMFDEVYTLTFLYGQRHFLEVEMAKKIAERVGVKEHAFLEVDLSQVGGSALTDPSIEVPLDREPTEGGIPITYVPFRNGIFLSLAVAWAEVKGIGHLVGGWNAVDFSGYPDCREEFLRSMEKVINLGTKAGVEGRPFHIHAPLIRLTKGEIIALGLSLGADYSWSLSCYQGGEVPCGHCDSCILRARGWRKVGILDHLLERLLREGKLSLSKGERLDKIA</sequence>
<keyword evidence="5 11" id="KW-0671">Queuosine biosynthesis</keyword>
<keyword evidence="7 11" id="KW-0067">ATP-binding</keyword>
<dbReference type="UniPathway" id="UPA00391"/>
<feature type="binding site" evidence="11">
    <location>
        <position position="190"/>
    </location>
    <ligand>
        <name>Zn(2+)</name>
        <dbReference type="ChEBI" id="CHEBI:29105"/>
    </ligand>
</feature>
<name>A0A7C0U6G3_9BACT</name>
<dbReference type="NCBIfam" id="TIGR00364">
    <property type="entry name" value="7-cyano-7-deazaguanine synthase QueC"/>
    <property type="match status" value="1"/>
</dbReference>
<evidence type="ECO:0000256" key="2">
    <source>
        <dbReference type="ARBA" id="ARBA00022598"/>
    </source>
</evidence>
<dbReference type="InterPro" id="IPR018317">
    <property type="entry name" value="QueC"/>
</dbReference>
<keyword evidence="3 11" id="KW-0479">Metal-binding</keyword>
<feature type="binding site" evidence="11">
    <location>
        <position position="201"/>
    </location>
    <ligand>
        <name>Zn(2+)</name>
        <dbReference type="ChEBI" id="CHEBI:29105"/>
    </ligand>
</feature>
<reference evidence="12" key="1">
    <citation type="journal article" date="2020" name="mSystems">
        <title>Genome- and Community-Level Interaction Insights into Carbon Utilization and Element Cycling Functions of Hydrothermarchaeota in Hydrothermal Sediment.</title>
        <authorList>
            <person name="Zhou Z."/>
            <person name="Liu Y."/>
            <person name="Xu W."/>
            <person name="Pan J."/>
            <person name="Luo Z.H."/>
            <person name="Li M."/>
        </authorList>
    </citation>
    <scope>NUCLEOTIDE SEQUENCE [LARGE SCALE GENOMIC DNA]</scope>
    <source>
        <strain evidence="12">HyVt-115</strain>
    </source>
</reference>
<proteinExistence type="inferred from homology"/>
<comment type="cofactor">
    <cofactor evidence="11">
        <name>Zn(2+)</name>
        <dbReference type="ChEBI" id="CHEBI:29105"/>
    </cofactor>
    <text evidence="11">Binds 1 zinc ion per subunit.</text>
</comment>
<dbReference type="PIRSF" id="PIRSF006293">
    <property type="entry name" value="ExsB"/>
    <property type="match status" value="1"/>
</dbReference>
<dbReference type="GO" id="GO:0016879">
    <property type="term" value="F:ligase activity, forming carbon-nitrogen bonds"/>
    <property type="evidence" value="ECO:0007669"/>
    <property type="project" value="UniProtKB-UniRule"/>
</dbReference>
<evidence type="ECO:0000256" key="5">
    <source>
        <dbReference type="ARBA" id="ARBA00022785"/>
    </source>
</evidence>
<feature type="binding site" evidence="11">
    <location>
        <begin position="8"/>
        <end position="18"/>
    </location>
    <ligand>
        <name>ATP</name>
        <dbReference type="ChEBI" id="CHEBI:30616"/>
    </ligand>
</feature>
<evidence type="ECO:0000256" key="8">
    <source>
        <dbReference type="ARBA" id="ARBA00037993"/>
    </source>
</evidence>
<keyword evidence="6 11" id="KW-0862">Zinc</keyword>
<evidence type="ECO:0000256" key="11">
    <source>
        <dbReference type="HAMAP-Rule" id="MF_01633"/>
    </source>
</evidence>
<dbReference type="PANTHER" id="PTHR42914:SF1">
    <property type="entry name" value="7-CYANO-7-DEAZAGUANINE SYNTHASE"/>
    <property type="match status" value="1"/>
</dbReference>
<evidence type="ECO:0000256" key="4">
    <source>
        <dbReference type="ARBA" id="ARBA00022741"/>
    </source>
</evidence>
<dbReference type="Gene3D" id="3.40.50.620">
    <property type="entry name" value="HUPs"/>
    <property type="match status" value="1"/>
</dbReference>
<dbReference type="HAMAP" id="MF_01633">
    <property type="entry name" value="QueC"/>
    <property type="match status" value="1"/>
</dbReference>
<evidence type="ECO:0000313" key="12">
    <source>
        <dbReference type="EMBL" id="HDD52981.1"/>
    </source>
</evidence>
<dbReference type="GO" id="GO:0008616">
    <property type="term" value="P:tRNA queuosine(34) biosynthetic process"/>
    <property type="evidence" value="ECO:0007669"/>
    <property type="project" value="UniProtKB-UniRule"/>
</dbReference>
<feature type="binding site" evidence="11">
    <location>
        <position position="204"/>
    </location>
    <ligand>
        <name>Zn(2+)</name>
        <dbReference type="ChEBI" id="CHEBI:29105"/>
    </ligand>
</feature>
<organism evidence="12">
    <name type="scientific">Thermosulfidibacter takaii</name>
    <dbReference type="NCBI Taxonomy" id="412593"/>
    <lineage>
        <taxon>Bacteria</taxon>
        <taxon>Pseudomonadati</taxon>
        <taxon>Thermosulfidibacterota</taxon>
        <taxon>Thermosulfidibacteria</taxon>
        <taxon>Thermosulfidibacterales</taxon>
        <taxon>Thermosulfidibacteraceae</taxon>
    </lineage>
</organism>
<dbReference type="GO" id="GO:0005524">
    <property type="term" value="F:ATP binding"/>
    <property type="evidence" value="ECO:0007669"/>
    <property type="project" value="UniProtKB-UniRule"/>
</dbReference>
<dbReference type="InterPro" id="IPR014729">
    <property type="entry name" value="Rossmann-like_a/b/a_fold"/>
</dbReference>
<dbReference type="SUPFAM" id="SSF52402">
    <property type="entry name" value="Adenine nucleotide alpha hydrolases-like"/>
    <property type="match status" value="1"/>
</dbReference>
<dbReference type="AlphaFoldDB" id="A0A7C0U6G3"/>
<feature type="binding site" evidence="11">
    <location>
        <position position="198"/>
    </location>
    <ligand>
        <name>Zn(2+)</name>
        <dbReference type="ChEBI" id="CHEBI:29105"/>
    </ligand>
</feature>
<dbReference type="GO" id="GO:0008270">
    <property type="term" value="F:zinc ion binding"/>
    <property type="evidence" value="ECO:0007669"/>
    <property type="project" value="UniProtKB-UniRule"/>
</dbReference>
<dbReference type="EMBL" id="DQWS01000108">
    <property type="protein sequence ID" value="HDD52981.1"/>
    <property type="molecule type" value="Genomic_DNA"/>
</dbReference>
<evidence type="ECO:0000256" key="6">
    <source>
        <dbReference type="ARBA" id="ARBA00022833"/>
    </source>
</evidence>
<keyword evidence="2 11" id="KW-0436">Ligase</keyword>
<comment type="similarity">
    <text evidence="8 11">Belongs to the QueC family.</text>
</comment>
<dbReference type="Proteomes" id="UP000885690">
    <property type="component" value="Unassembled WGS sequence"/>
</dbReference>
<evidence type="ECO:0000256" key="3">
    <source>
        <dbReference type="ARBA" id="ARBA00022723"/>
    </source>
</evidence>